<evidence type="ECO:0000313" key="3">
    <source>
        <dbReference type="Proteomes" id="UP000324222"/>
    </source>
</evidence>
<accession>A0A5B7GUA7</accession>
<reference evidence="2 3" key="1">
    <citation type="submission" date="2019-05" db="EMBL/GenBank/DDBJ databases">
        <title>Another draft genome of Portunus trituberculatus and its Hox gene families provides insights of decapod evolution.</title>
        <authorList>
            <person name="Jeong J.-H."/>
            <person name="Song I."/>
            <person name="Kim S."/>
            <person name="Choi T."/>
            <person name="Kim D."/>
            <person name="Ryu S."/>
            <person name="Kim W."/>
        </authorList>
    </citation>
    <scope>NUCLEOTIDE SEQUENCE [LARGE SCALE GENOMIC DNA]</scope>
    <source>
        <tissue evidence="2">Muscle</tissue>
    </source>
</reference>
<comment type="caution">
    <text evidence="2">The sequence shown here is derived from an EMBL/GenBank/DDBJ whole genome shotgun (WGS) entry which is preliminary data.</text>
</comment>
<dbReference type="AlphaFoldDB" id="A0A5B7GUA7"/>
<evidence type="ECO:0000313" key="2">
    <source>
        <dbReference type="EMBL" id="MPC60134.1"/>
    </source>
</evidence>
<feature type="compositionally biased region" description="Gly residues" evidence="1">
    <location>
        <begin position="55"/>
        <end position="64"/>
    </location>
</feature>
<proteinExistence type="predicted"/>
<feature type="region of interest" description="Disordered" evidence="1">
    <location>
        <begin position="1"/>
        <end position="66"/>
    </location>
</feature>
<dbReference type="EMBL" id="VSRR010017216">
    <property type="protein sequence ID" value="MPC60134.1"/>
    <property type="molecule type" value="Genomic_DNA"/>
</dbReference>
<organism evidence="2 3">
    <name type="scientific">Portunus trituberculatus</name>
    <name type="common">Swimming crab</name>
    <name type="synonym">Neptunus trituberculatus</name>
    <dbReference type="NCBI Taxonomy" id="210409"/>
    <lineage>
        <taxon>Eukaryota</taxon>
        <taxon>Metazoa</taxon>
        <taxon>Ecdysozoa</taxon>
        <taxon>Arthropoda</taxon>
        <taxon>Crustacea</taxon>
        <taxon>Multicrustacea</taxon>
        <taxon>Malacostraca</taxon>
        <taxon>Eumalacostraca</taxon>
        <taxon>Eucarida</taxon>
        <taxon>Decapoda</taxon>
        <taxon>Pleocyemata</taxon>
        <taxon>Brachyura</taxon>
        <taxon>Eubrachyura</taxon>
        <taxon>Portunoidea</taxon>
        <taxon>Portunidae</taxon>
        <taxon>Portuninae</taxon>
        <taxon>Portunus</taxon>
    </lineage>
</organism>
<name>A0A5B7GUA7_PORTR</name>
<sequence>MLHHYQQRNTTQPTDLRYLSPSAQLNAAESTPKCCSGGEAKRKRRKRMWSRREGGGSQGQGKGWVTGMQSIHPLSQHFATQDVNLTPDSATHTHIFHSSRNTPQ</sequence>
<protein>
    <submittedName>
        <fullName evidence="2">Uncharacterized protein</fullName>
    </submittedName>
</protein>
<evidence type="ECO:0000256" key="1">
    <source>
        <dbReference type="SAM" id="MobiDB-lite"/>
    </source>
</evidence>
<gene>
    <name evidence="2" type="ORF">E2C01_054171</name>
</gene>
<dbReference type="Proteomes" id="UP000324222">
    <property type="component" value="Unassembled WGS sequence"/>
</dbReference>
<keyword evidence="3" id="KW-1185">Reference proteome</keyword>